<dbReference type="AlphaFoldDB" id="A0A067J9H2"/>
<dbReference type="EMBL" id="KK916126">
    <property type="protein sequence ID" value="KDP20406.1"/>
    <property type="molecule type" value="Genomic_DNA"/>
</dbReference>
<proteinExistence type="predicted"/>
<gene>
    <name evidence="1" type="ORF">JCGZ_06041</name>
</gene>
<protein>
    <submittedName>
        <fullName evidence="1">Uncharacterized protein</fullName>
    </submittedName>
</protein>
<accession>A0A067J9H2</accession>
<sequence>MERGVGIASIALAETILSLDQAYRVDGIWTASPILLQMGHVQGLSPVGALFQDTLISPRITVAILGDWSRGPHMVEAGASGGGIAAYQDWCVAEHD</sequence>
<name>A0A067J9H2_JATCU</name>
<evidence type="ECO:0000313" key="1">
    <source>
        <dbReference type="EMBL" id="KDP20406.1"/>
    </source>
</evidence>
<organism evidence="1 2">
    <name type="scientific">Jatropha curcas</name>
    <name type="common">Barbados nut</name>
    <dbReference type="NCBI Taxonomy" id="180498"/>
    <lineage>
        <taxon>Eukaryota</taxon>
        <taxon>Viridiplantae</taxon>
        <taxon>Streptophyta</taxon>
        <taxon>Embryophyta</taxon>
        <taxon>Tracheophyta</taxon>
        <taxon>Spermatophyta</taxon>
        <taxon>Magnoliopsida</taxon>
        <taxon>eudicotyledons</taxon>
        <taxon>Gunneridae</taxon>
        <taxon>Pentapetalae</taxon>
        <taxon>rosids</taxon>
        <taxon>fabids</taxon>
        <taxon>Malpighiales</taxon>
        <taxon>Euphorbiaceae</taxon>
        <taxon>Crotonoideae</taxon>
        <taxon>Jatropheae</taxon>
        <taxon>Jatropha</taxon>
    </lineage>
</organism>
<dbReference type="Proteomes" id="UP000027138">
    <property type="component" value="Unassembled WGS sequence"/>
</dbReference>
<keyword evidence="2" id="KW-1185">Reference proteome</keyword>
<reference evidence="1 2" key="1">
    <citation type="journal article" date="2014" name="PLoS ONE">
        <title>Global Analysis of Gene Expression Profiles in Physic Nut (Jatropha curcas L.) Seedlings Exposed to Salt Stress.</title>
        <authorList>
            <person name="Zhang L."/>
            <person name="Zhang C."/>
            <person name="Wu P."/>
            <person name="Chen Y."/>
            <person name="Li M."/>
            <person name="Jiang H."/>
            <person name="Wu G."/>
        </authorList>
    </citation>
    <scope>NUCLEOTIDE SEQUENCE [LARGE SCALE GENOMIC DNA]</scope>
    <source>
        <strain evidence="2">cv. GZQX0401</strain>
        <tissue evidence="1">Young leaves</tissue>
    </source>
</reference>
<evidence type="ECO:0000313" key="2">
    <source>
        <dbReference type="Proteomes" id="UP000027138"/>
    </source>
</evidence>